<accession>A0AA39NZU1</accession>
<sequence length="766" mass="88056">MHSEAWKYAADGKDQALIFEEYSSREFLVLYEDNTTPDSYHCRKRSIAGIKKRSVPIGVDWRQHGIINGECMDLLCPGFHHVDSSSSSLRFPVQYLERLEIENILIYSENVSALVRHQVVFETLALPKYSTFMIPPTTNDSALSMDSVSDQDTDIISPSKLQREPVYPNVSSTPDETILEATPCFSSDVRPDLSPKPASDDDNFYVRNYRDDWGITLPRITISAFTETGQAEESIQVPKQRRYTGRRPVIPSSLADAPCASLGVQGVLDRLNVTLGTSHTLDTPSVLPLLKECIEKDFDFGTVYGHLREVWNTHRGRNMQDELRRREEEDRELRRRALAGNMIVNPNLDPRRVWDLYSNRVVPYWAVEKLTRPISHAWVDEKDRVNVLTPINGKEWPVPIPKDANLNLIRIEMLNFGQEYMWLDVICLRQKGGLREDLRVEEWKLDVPTIGWIYQRYLVVVIYLSGFGRPFSLKEGDLDSNQCWFRRAWTVQEVGFEERIIAGDTLDGPMHEKPIDSNGHYETAVLTRFHKQLETLHRQQDIFSVLTAMQNRVSTNPVDKVAGLAIPMDPTVLPTYYESRSLEDAWTALINTTHGWDRGLFLFQYPGVGLGCKKWRPTWDQVMSEPLPAFIKYFGSVEYDDESDEDWVDVFCIEKGILRGLDVASTDKGIDRWGELVVKDAAGTTHALKIRVAHQFPIPEDVYTLIYGQRFTFSAHTRRDPKNWAVGRRMPEQKFQKVSVFVMDWEELKRLHGLRGVVVKSRNILV</sequence>
<protein>
    <recommendedName>
        <fullName evidence="3">Heterokaryon incompatibility domain-containing protein</fullName>
    </recommendedName>
</protein>
<reference evidence="1" key="1">
    <citation type="submission" date="2023-06" db="EMBL/GenBank/DDBJ databases">
        <authorList>
            <consortium name="Lawrence Berkeley National Laboratory"/>
            <person name="Ahrendt S."/>
            <person name="Sahu N."/>
            <person name="Indic B."/>
            <person name="Wong-Bajracharya J."/>
            <person name="Merenyi Z."/>
            <person name="Ke H.-M."/>
            <person name="Monk M."/>
            <person name="Kocsube S."/>
            <person name="Drula E."/>
            <person name="Lipzen A."/>
            <person name="Balint B."/>
            <person name="Henrissat B."/>
            <person name="Andreopoulos B."/>
            <person name="Martin F.M."/>
            <person name="Harder C.B."/>
            <person name="Rigling D."/>
            <person name="Ford K.L."/>
            <person name="Foster G.D."/>
            <person name="Pangilinan J."/>
            <person name="Papanicolaou A."/>
            <person name="Barry K."/>
            <person name="LaButti K."/>
            <person name="Viragh M."/>
            <person name="Koriabine M."/>
            <person name="Yan M."/>
            <person name="Riley R."/>
            <person name="Champramary S."/>
            <person name="Plett K.L."/>
            <person name="Tsai I.J."/>
            <person name="Slot J."/>
            <person name="Sipos G."/>
            <person name="Plett J."/>
            <person name="Nagy L.G."/>
            <person name="Grigoriev I.V."/>
        </authorList>
    </citation>
    <scope>NUCLEOTIDE SEQUENCE</scope>
    <source>
        <strain evidence="1">HWK02</strain>
    </source>
</reference>
<evidence type="ECO:0000313" key="1">
    <source>
        <dbReference type="EMBL" id="KAK0474695.1"/>
    </source>
</evidence>
<evidence type="ECO:0008006" key="3">
    <source>
        <dbReference type="Google" id="ProtNLM"/>
    </source>
</evidence>
<dbReference type="EMBL" id="JAUEPU010000163">
    <property type="protein sequence ID" value="KAK0474695.1"/>
    <property type="molecule type" value="Genomic_DNA"/>
</dbReference>
<organism evidence="1 2">
    <name type="scientific">Armillaria luteobubalina</name>
    <dbReference type="NCBI Taxonomy" id="153913"/>
    <lineage>
        <taxon>Eukaryota</taxon>
        <taxon>Fungi</taxon>
        <taxon>Dikarya</taxon>
        <taxon>Basidiomycota</taxon>
        <taxon>Agaricomycotina</taxon>
        <taxon>Agaricomycetes</taxon>
        <taxon>Agaricomycetidae</taxon>
        <taxon>Agaricales</taxon>
        <taxon>Marasmiineae</taxon>
        <taxon>Physalacriaceae</taxon>
        <taxon>Armillaria</taxon>
    </lineage>
</organism>
<dbReference type="InterPro" id="IPR052895">
    <property type="entry name" value="HetReg/Transcr_Mod"/>
</dbReference>
<dbReference type="Proteomes" id="UP001175228">
    <property type="component" value="Unassembled WGS sequence"/>
</dbReference>
<name>A0AA39NZU1_9AGAR</name>
<dbReference type="PANTHER" id="PTHR24148">
    <property type="entry name" value="ANKYRIN REPEAT DOMAIN-CONTAINING PROTEIN 39 HOMOLOG-RELATED"/>
    <property type="match status" value="1"/>
</dbReference>
<dbReference type="AlphaFoldDB" id="A0AA39NZU1"/>
<comment type="caution">
    <text evidence="1">The sequence shown here is derived from an EMBL/GenBank/DDBJ whole genome shotgun (WGS) entry which is preliminary data.</text>
</comment>
<gene>
    <name evidence="1" type="ORF">EDD18DRAFT_1339112</name>
</gene>
<dbReference type="PANTHER" id="PTHR24148:SF64">
    <property type="entry name" value="HETEROKARYON INCOMPATIBILITY DOMAIN-CONTAINING PROTEIN"/>
    <property type="match status" value="1"/>
</dbReference>
<evidence type="ECO:0000313" key="2">
    <source>
        <dbReference type="Proteomes" id="UP001175228"/>
    </source>
</evidence>
<proteinExistence type="predicted"/>
<keyword evidence="2" id="KW-1185">Reference proteome</keyword>